<keyword evidence="4 6" id="KW-1133">Transmembrane helix</keyword>
<feature type="transmembrane region" description="Helical" evidence="6">
    <location>
        <begin position="382"/>
        <end position="407"/>
    </location>
</feature>
<feature type="domain" description="ComEC/Rec2-related protein" evidence="8">
    <location>
        <begin position="227"/>
        <end position="481"/>
    </location>
</feature>
<dbReference type="PANTHER" id="PTHR30619:SF1">
    <property type="entry name" value="RECOMBINATION PROTEIN 2"/>
    <property type="match status" value="1"/>
</dbReference>
<dbReference type="NCBIfam" id="TIGR00360">
    <property type="entry name" value="ComEC_N-term"/>
    <property type="match status" value="1"/>
</dbReference>
<dbReference type="InterPro" id="IPR036866">
    <property type="entry name" value="RibonucZ/Hydroxyglut_hydro"/>
</dbReference>
<evidence type="ECO:0000259" key="7">
    <source>
        <dbReference type="Pfam" id="PF00753"/>
    </source>
</evidence>
<proteinExistence type="predicted"/>
<feature type="transmembrane region" description="Helical" evidence="6">
    <location>
        <begin position="413"/>
        <end position="436"/>
    </location>
</feature>
<feature type="transmembrane region" description="Helical" evidence="6">
    <location>
        <begin position="327"/>
        <end position="346"/>
    </location>
</feature>
<keyword evidence="3 6" id="KW-0812">Transmembrane</keyword>
<comment type="subcellular location">
    <subcellularLocation>
        <location evidence="1">Cell membrane</location>
        <topology evidence="1">Multi-pass membrane protein</topology>
    </subcellularLocation>
</comment>
<evidence type="ECO:0000256" key="3">
    <source>
        <dbReference type="ARBA" id="ARBA00022692"/>
    </source>
</evidence>
<gene>
    <name evidence="10" type="ORF">ACFQY0_18030</name>
</gene>
<keyword evidence="11" id="KW-1185">Reference proteome</keyword>
<protein>
    <submittedName>
        <fullName evidence="10">ComEC/Rec2 family competence protein</fullName>
    </submittedName>
</protein>
<evidence type="ECO:0000256" key="6">
    <source>
        <dbReference type="SAM" id="Phobius"/>
    </source>
</evidence>
<dbReference type="RefSeq" id="WP_379715243.1">
    <property type="nucleotide sequence ID" value="NZ_JBHTBS010000012.1"/>
</dbReference>
<sequence length="746" mass="80164">MEKSLRRAVERHPLLWAAAMAAAAVLAADGWCLVGLTGSAVLLVLLISARKWWVLMGAVGLALVAGTSHFSEVARRGALMQEMGDGMAGPIEARLLEEPRSAAGGWAALAEVVATGDRVWILARGQAAGSGAVVAGNGVYQPIEGPRNPGQFDLRPWLTRRGAFAAFQANGRLRVVEPPPSWHRLGQGIRAGFRESVTRGLDPLSREAAVIRAVVLGEHPDDDVLIDPFRRSGTLHVFAVSGLHVGMVGLIGWFVLRMAGASRRGAVVPLIILMLGYAWLTGMKPPAMRAAWMAAVVLGAFWFRRRPDVINALGLAALLMLLRDGDLLFQAGVQLSFGVVFAIGMLHRTVGRAFAWIRWEEPYLPRSLYGPWRERWFGFRRWMADMLTVSSSAWLGSAPLTALHFGLMTPVSIVASVALFVVVFPLLGLALLSAAVSPLPGVSERINAANGFLAASALTIAKTGAAVPGGNFAVPRGRPADEFLIVYDVGGDGAAVWKGEEACVLIDSGSRRSFDRVVMRSLRGMALRPDKFVVTHPDGGHVGGMTAAVDAFPMTEGLVPVLRAKSSNFRAMLSAGDERGVKMIRGRRGRSYGLGNGAELEVVWEPDAWNWNDVADQRVMPVMLHWHGWRILFMGDAGWASERAMMEGGAGLAADVIVAGRHIHDASLGVRFLEATGARVVIATHSNFPSAERIPDWWRESCEARGVQVFHQGESGAVSGVLDEGALLLKGFVDGKVLRLEKPGSF</sequence>
<evidence type="ECO:0000313" key="11">
    <source>
        <dbReference type="Proteomes" id="UP001596472"/>
    </source>
</evidence>
<accession>A0ABW2L9K6</accession>
<dbReference type="Pfam" id="PF00753">
    <property type="entry name" value="Lactamase_B"/>
    <property type="match status" value="1"/>
</dbReference>
<keyword evidence="5 6" id="KW-0472">Membrane</keyword>
<keyword evidence="2" id="KW-1003">Cell membrane</keyword>
<dbReference type="Pfam" id="PF13567">
    <property type="entry name" value="DUF4131"/>
    <property type="match status" value="1"/>
</dbReference>
<evidence type="ECO:0000259" key="9">
    <source>
        <dbReference type="Pfam" id="PF13567"/>
    </source>
</evidence>
<dbReference type="Proteomes" id="UP001596472">
    <property type="component" value="Unassembled WGS sequence"/>
</dbReference>
<dbReference type="InterPro" id="IPR004477">
    <property type="entry name" value="ComEC_N"/>
</dbReference>
<dbReference type="InterPro" id="IPR052159">
    <property type="entry name" value="Competence_DNA_uptake"/>
</dbReference>
<evidence type="ECO:0000256" key="1">
    <source>
        <dbReference type="ARBA" id="ARBA00004651"/>
    </source>
</evidence>
<dbReference type="EMBL" id="JBHTBS010000012">
    <property type="protein sequence ID" value="MFC7339097.1"/>
    <property type="molecule type" value="Genomic_DNA"/>
</dbReference>
<evidence type="ECO:0000256" key="5">
    <source>
        <dbReference type="ARBA" id="ARBA00023136"/>
    </source>
</evidence>
<feature type="domain" description="DUF4131" evidence="9">
    <location>
        <begin position="30"/>
        <end position="171"/>
    </location>
</feature>
<dbReference type="PANTHER" id="PTHR30619">
    <property type="entry name" value="DNA INTERNALIZATION/COMPETENCE PROTEIN COMEC/REC2"/>
    <property type="match status" value="1"/>
</dbReference>
<evidence type="ECO:0000256" key="4">
    <source>
        <dbReference type="ARBA" id="ARBA00022989"/>
    </source>
</evidence>
<organism evidence="10 11">
    <name type="scientific">Haloferula chungangensis</name>
    <dbReference type="NCBI Taxonomy" id="1048331"/>
    <lineage>
        <taxon>Bacteria</taxon>
        <taxon>Pseudomonadati</taxon>
        <taxon>Verrucomicrobiota</taxon>
        <taxon>Verrucomicrobiia</taxon>
        <taxon>Verrucomicrobiales</taxon>
        <taxon>Verrucomicrobiaceae</taxon>
        <taxon>Haloferula</taxon>
    </lineage>
</organism>
<feature type="transmembrane region" description="Helical" evidence="6">
    <location>
        <begin position="261"/>
        <end position="280"/>
    </location>
</feature>
<evidence type="ECO:0000259" key="8">
    <source>
        <dbReference type="Pfam" id="PF03772"/>
    </source>
</evidence>
<feature type="transmembrane region" description="Helical" evidence="6">
    <location>
        <begin position="14"/>
        <end position="47"/>
    </location>
</feature>
<feature type="transmembrane region" description="Helical" evidence="6">
    <location>
        <begin position="53"/>
        <end position="71"/>
    </location>
</feature>
<dbReference type="InterPro" id="IPR025405">
    <property type="entry name" value="DUF4131"/>
</dbReference>
<dbReference type="Pfam" id="PF03772">
    <property type="entry name" value="Competence"/>
    <property type="match status" value="1"/>
</dbReference>
<name>A0ABW2L9K6_9BACT</name>
<feature type="domain" description="Metallo-beta-lactamase" evidence="7">
    <location>
        <begin position="497"/>
        <end position="648"/>
    </location>
</feature>
<evidence type="ECO:0000313" key="10">
    <source>
        <dbReference type="EMBL" id="MFC7339097.1"/>
    </source>
</evidence>
<comment type="caution">
    <text evidence="10">The sequence shown here is derived from an EMBL/GenBank/DDBJ whole genome shotgun (WGS) entry which is preliminary data.</text>
</comment>
<feature type="transmembrane region" description="Helical" evidence="6">
    <location>
        <begin position="235"/>
        <end position="255"/>
    </location>
</feature>
<dbReference type="Gene3D" id="3.60.15.10">
    <property type="entry name" value="Ribonuclease Z/Hydroxyacylglutathione hydrolase-like"/>
    <property type="match status" value="1"/>
</dbReference>
<reference evidence="11" key="1">
    <citation type="journal article" date="2019" name="Int. J. Syst. Evol. Microbiol.">
        <title>The Global Catalogue of Microorganisms (GCM) 10K type strain sequencing project: providing services to taxonomists for standard genome sequencing and annotation.</title>
        <authorList>
            <consortium name="The Broad Institute Genomics Platform"/>
            <consortium name="The Broad Institute Genome Sequencing Center for Infectious Disease"/>
            <person name="Wu L."/>
            <person name="Ma J."/>
        </authorList>
    </citation>
    <scope>NUCLEOTIDE SEQUENCE [LARGE SCALE GENOMIC DNA]</scope>
    <source>
        <strain evidence="11">CGMCC 4.1467</strain>
    </source>
</reference>
<dbReference type="InterPro" id="IPR001279">
    <property type="entry name" value="Metallo-B-lactamas"/>
</dbReference>
<evidence type="ECO:0000256" key="2">
    <source>
        <dbReference type="ARBA" id="ARBA00022475"/>
    </source>
</evidence>
<dbReference type="SUPFAM" id="SSF56281">
    <property type="entry name" value="Metallo-hydrolase/oxidoreductase"/>
    <property type="match status" value="1"/>
</dbReference>